<gene>
    <name evidence="1" type="ORF">Sangu_1325300</name>
</gene>
<dbReference type="AlphaFoldDB" id="A0AAW2NP15"/>
<name>A0AAW2NP15_9LAMI</name>
<comment type="caution">
    <text evidence="1">The sequence shown here is derived from an EMBL/GenBank/DDBJ whole genome shotgun (WGS) entry which is preliminary data.</text>
</comment>
<accession>A0AAW2NP15</accession>
<organism evidence="1">
    <name type="scientific">Sesamum angustifolium</name>
    <dbReference type="NCBI Taxonomy" id="2727405"/>
    <lineage>
        <taxon>Eukaryota</taxon>
        <taxon>Viridiplantae</taxon>
        <taxon>Streptophyta</taxon>
        <taxon>Embryophyta</taxon>
        <taxon>Tracheophyta</taxon>
        <taxon>Spermatophyta</taxon>
        <taxon>Magnoliopsida</taxon>
        <taxon>eudicotyledons</taxon>
        <taxon>Gunneridae</taxon>
        <taxon>Pentapetalae</taxon>
        <taxon>asterids</taxon>
        <taxon>lamiids</taxon>
        <taxon>Lamiales</taxon>
        <taxon>Pedaliaceae</taxon>
        <taxon>Sesamum</taxon>
    </lineage>
</organism>
<proteinExistence type="predicted"/>
<protein>
    <submittedName>
        <fullName evidence="1">Uncharacterized protein</fullName>
    </submittedName>
</protein>
<dbReference type="EMBL" id="JACGWK010000007">
    <property type="protein sequence ID" value="KAL0344379.1"/>
    <property type="molecule type" value="Genomic_DNA"/>
</dbReference>
<evidence type="ECO:0000313" key="1">
    <source>
        <dbReference type="EMBL" id="KAL0344379.1"/>
    </source>
</evidence>
<reference evidence="1" key="1">
    <citation type="submission" date="2020-06" db="EMBL/GenBank/DDBJ databases">
        <authorList>
            <person name="Li T."/>
            <person name="Hu X."/>
            <person name="Zhang T."/>
            <person name="Song X."/>
            <person name="Zhang H."/>
            <person name="Dai N."/>
            <person name="Sheng W."/>
            <person name="Hou X."/>
            <person name="Wei L."/>
        </authorList>
    </citation>
    <scope>NUCLEOTIDE SEQUENCE</scope>
    <source>
        <strain evidence="1">G01</strain>
        <tissue evidence="1">Leaf</tissue>
    </source>
</reference>
<reference evidence="1" key="2">
    <citation type="journal article" date="2024" name="Plant">
        <title>Genomic evolution and insights into agronomic trait innovations of Sesamum species.</title>
        <authorList>
            <person name="Miao H."/>
            <person name="Wang L."/>
            <person name="Qu L."/>
            <person name="Liu H."/>
            <person name="Sun Y."/>
            <person name="Le M."/>
            <person name="Wang Q."/>
            <person name="Wei S."/>
            <person name="Zheng Y."/>
            <person name="Lin W."/>
            <person name="Duan Y."/>
            <person name="Cao H."/>
            <person name="Xiong S."/>
            <person name="Wang X."/>
            <person name="Wei L."/>
            <person name="Li C."/>
            <person name="Ma Q."/>
            <person name="Ju M."/>
            <person name="Zhao R."/>
            <person name="Li G."/>
            <person name="Mu C."/>
            <person name="Tian Q."/>
            <person name="Mei H."/>
            <person name="Zhang T."/>
            <person name="Gao T."/>
            <person name="Zhang H."/>
        </authorList>
    </citation>
    <scope>NUCLEOTIDE SEQUENCE</scope>
    <source>
        <strain evidence="1">G01</strain>
    </source>
</reference>
<sequence>MAEDGVPIKMVPPAGDEKTIPPTADNLFLSETMKKYFMAYYLLREVFWNALLWAFKMFVLGTCCP</sequence>